<evidence type="ECO:0000313" key="1">
    <source>
        <dbReference type="EMBL" id="KAA9085144.1"/>
    </source>
</evidence>
<protein>
    <submittedName>
        <fullName evidence="1">Uncharacterized protein</fullName>
    </submittedName>
</protein>
<dbReference type="Pfam" id="PF20242">
    <property type="entry name" value="Emfourin"/>
    <property type="match status" value="1"/>
</dbReference>
<dbReference type="AlphaFoldDB" id="A0A5J5IRZ3"/>
<dbReference type="Proteomes" id="UP000327039">
    <property type="component" value="Unassembled WGS sequence"/>
</dbReference>
<organism evidence="1 2">
    <name type="scientific">Microbacterium radiodurans</name>
    <dbReference type="NCBI Taxonomy" id="661398"/>
    <lineage>
        <taxon>Bacteria</taxon>
        <taxon>Bacillati</taxon>
        <taxon>Actinomycetota</taxon>
        <taxon>Actinomycetes</taxon>
        <taxon>Micrococcales</taxon>
        <taxon>Microbacteriaceae</taxon>
        <taxon>Microbacterium</taxon>
    </lineage>
</organism>
<name>A0A5J5IRZ3_9MICO</name>
<gene>
    <name evidence="1" type="ORF">F6B42_11650</name>
</gene>
<dbReference type="RefSeq" id="WP_150419867.1">
    <property type="nucleotide sequence ID" value="NZ_VYRZ01000003.1"/>
</dbReference>
<dbReference type="OrthoDB" id="4947318at2"/>
<comment type="caution">
    <text evidence="1">The sequence shown here is derived from an EMBL/GenBank/DDBJ whole genome shotgun (WGS) entry which is preliminary data.</text>
</comment>
<sequence>MSDDETDTAAQDAGPAPSVRVTVRRSGGFAGLVRTWRVETHTPSTTPWVDLIDRCTWEAGPRHPGPPPAGADRFTWDVTAEVEGRIRHAALTDADLAGGWRDLVDAVRASDPRGLGARTQPES</sequence>
<dbReference type="InterPro" id="IPR049457">
    <property type="entry name" value="Emfourin"/>
</dbReference>
<reference evidence="2" key="1">
    <citation type="submission" date="2019-09" db="EMBL/GenBank/DDBJ databases">
        <title>Mumia zhuanghuii sp. nov. isolated from the intestinal contents of plateau pika (Ochotona curzoniae) in the Qinghai-Tibet plateau of China.</title>
        <authorList>
            <person name="Tian Z."/>
        </authorList>
    </citation>
    <scope>NUCLEOTIDE SEQUENCE [LARGE SCALE GENOMIC DNA]</scope>
    <source>
        <strain evidence="2">DSM 25564</strain>
    </source>
</reference>
<accession>A0A5J5IRZ3</accession>
<evidence type="ECO:0000313" key="2">
    <source>
        <dbReference type="Proteomes" id="UP000327039"/>
    </source>
</evidence>
<proteinExistence type="predicted"/>
<dbReference type="EMBL" id="VYRZ01000003">
    <property type="protein sequence ID" value="KAA9085144.1"/>
    <property type="molecule type" value="Genomic_DNA"/>
</dbReference>
<keyword evidence="2" id="KW-1185">Reference proteome</keyword>